<gene>
    <name evidence="2" type="primary">tssE</name>
    <name evidence="2" type="ORF">ABEG18_11995</name>
</gene>
<dbReference type="PANTHER" id="PTHR38595">
    <property type="entry name" value="CYTOPLASMIC PROTEIN-RELATED"/>
    <property type="match status" value="1"/>
</dbReference>
<dbReference type="EMBL" id="CP157484">
    <property type="protein sequence ID" value="XBO41440.1"/>
    <property type="molecule type" value="Genomic_DNA"/>
</dbReference>
<dbReference type="InterPro" id="IPR007048">
    <property type="entry name" value="IraD/Gp25-like"/>
</dbReference>
<reference evidence="2" key="1">
    <citation type="submission" date="2024-05" db="EMBL/GenBank/DDBJ databases">
        <authorList>
            <person name="Kim S."/>
            <person name="Heo J."/>
            <person name="Choi H."/>
            <person name="Choi Y."/>
            <person name="Kwon S.-W."/>
            <person name="Kim Y."/>
        </authorList>
    </citation>
    <scope>NUCLEOTIDE SEQUENCE</scope>
    <source>
        <strain evidence="2">KACC 23698</strain>
    </source>
</reference>
<feature type="domain" description="IraD/Gp25-like" evidence="1">
    <location>
        <begin position="52"/>
        <end position="154"/>
    </location>
</feature>
<dbReference type="SUPFAM" id="SSF160719">
    <property type="entry name" value="gpW/gp25-like"/>
    <property type="match status" value="1"/>
</dbReference>
<name>A0AAU7JMI1_9HYPH</name>
<proteinExistence type="predicted"/>
<sequence>MVDATRKNRLSPPLMFVFRAAHAARDAKASAKGRLNAARSRMSQRVAITERDLRREVSRDLETLLNCVAMESTIDLSDFPAVKRSVLNYGFPDIAHRTIDELAASDLDVEIERILRLFEPRLLTASLRVTRDKSVDEDELKIRYIVQSDLQCEPLNLPLEFVADVDLTTGKIQIDRL</sequence>
<dbReference type="InterPro" id="IPR053176">
    <property type="entry name" value="T6SS_TssE1-like"/>
</dbReference>
<dbReference type="PANTHER" id="PTHR38595:SF1">
    <property type="entry name" value="TYPE VI SECRETION SYSTEM COMPONENT TSSE1"/>
    <property type="match status" value="1"/>
</dbReference>
<accession>A0AAU7JMI1</accession>
<dbReference type="AlphaFoldDB" id="A0AAU7JMI1"/>
<evidence type="ECO:0000313" key="2">
    <source>
        <dbReference type="EMBL" id="XBO41440.1"/>
    </source>
</evidence>
<dbReference type="NCBIfam" id="TIGR03357">
    <property type="entry name" value="VI_zyme"/>
    <property type="match status" value="1"/>
</dbReference>
<dbReference type="Pfam" id="PF04965">
    <property type="entry name" value="GPW_gp25"/>
    <property type="match status" value="1"/>
</dbReference>
<dbReference type="RefSeq" id="WP_406858294.1">
    <property type="nucleotide sequence ID" value="NZ_CP157484.1"/>
</dbReference>
<organism evidence="2">
    <name type="scientific">Alsobacter sp. KACC 23698</name>
    <dbReference type="NCBI Taxonomy" id="3149229"/>
    <lineage>
        <taxon>Bacteria</taxon>
        <taxon>Pseudomonadati</taxon>
        <taxon>Pseudomonadota</taxon>
        <taxon>Alphaproteobacteria</taxon>
        <taxon>Hyphomicrobiales</taxon>
        <taxon>Alsobacteraceae</taxon>
        <taxon>Alsobacter</taxon>
    </lineage>
</organism>
<evidence type="ECO:0000259" key="1">
    <source>
        <dbReference type="Pfam" id="PF04965"/>
    </source>
</evidence>
<dbReference type="InterPro" id="IPR017737">
    <property type="entry name" value="TssE1-like"/>
</dbReference>
<protein>
    <submittedName>
        <fullName evidence="2">Type VI secretion system baseplate subunit TssE</fullName>
    </submittedName>
</protein>